<dbReference type="AlphaFoldDB" id="A0A3M2W0U1"/>
<evidence type="ECO:0000313" key="1">
    <source>
        <dbReference type="EMBL" id="RML44995.1"/>
    </source>
</evidence>
<comment type="caution">
    <text evidence="1">The sequence shown here is derived from an EMBL/GenBank/DDBJ whole genome shotgun (WGS) entry which is preliminary data.</text>
</comment>
<reference evidence="1 2" key="1">
    <citation type="submission" date="2018-08" db="EMBL/GenBank/DDBJ databases">
        <title>Recombination of ecologically and evolutionarily significant loci maintains genetic cohesion in the Pseudomonas syringae species complex.</title>
        <authorList>
            <person name="Dillon M."/>
            <person name="Thakur S."/>
            <person name="Almeida R.N.D."/>
            <person name="Weir B.S."/>
            <person name="Guttman D.S."/>
        </authorList>
    </citation>
    <scope>NUCLEOTIDE SEQUENCE [LARGE SCALE GENOMIC DNA]</scope>
    <source>
        <strain evidence="1 2">88_10</strain>
    </source>
</reference>
<accession>A0A3M2W0U1</accession>
<organism evidence="1 2">
    <name type="scientific">Pseudomonas syringae pv. maculicola</name>
    <dbReference type="NCBI Taxonomy" id="59511"/>
    <lineage>
        <taxon>Bacteria</taxon>
        <taxon>Pseudomonadati</taxon>
        <taxon>Pseudomonadota</taxon>
        <taxon>Gammaproteobacteria</taxon>
        <taxon>Pseudomonadales</taxon>
        <taxon>Pseudomonadaceae</taxon>
        <taxon>Pseudomonas</taxon>
    </lineage>
</organism>
<gene>
    <name evidence="1" type="ORF">APX70_200495</name>
</gene>
<evidence type="ECO:0000313" key="2">
    <source>
        <dbReference type="Proteomes" id="UP000282378"/>
    </source>
</evidence>
<protein>
    <submittedName>
        <fullName evidence="1">Uncharacterized protein</fullName>
    </submittedName>
</protein>
<proteinExistence type="predicted"/>
<dbReference type="Proteomes" id="UP000282378">
    <property type="component" value="Unassembled WGS sequence"/>
</dbReference>
<sequence length="123" mass="13337">MLLRDVLHHPAQHVGLAQCFLLIGLGAVIQVGEAQRGTGGVVRQTTARDGRFFQVAAQVIDGLFAVFRLLRQVDVPVLTTGVEHEVTPVIFALQMSVFRWDGGVLPLTEQVLAYIPHPASTQG</sequence>
<name>A0A3M2W0U1_PSEYM</name>
<dbReference type="EMBL" id="RBNL01003753">
    <property type="protein sequence ID" value="RML44995.1"/>
    <property type="molecule type" value="Genomic_DNA"/>
</dbReference>